<sequence>MRHGRLFVSGRATGVRVALAESARERLRGLLGRDALAEDEALLLERCASVHTFGMRFPIDVLFVNRAGRVLAVHREVRAWRVLMHWRGARTLEMAAGAAARHRIGPGATVVLGDLT</sequence>
<dbReference type="AlphaFoldDB" id="A0A2A7SC68"/>
<evidence type="ECO:0000313" key="1">
    <source>
        <dbReference type="EMBL" id="PEH41171.1"/>
    </source>
</evidence>
<accession>A0A2A7SC68</accession>
<dbReference type="Pfam" id="PF02643">
    <property type="entry name" value="DUF192"/>
    <property type="match status" value="1"/>
</dbReference>
<organism evidence="1 2">
    <name type="scientific">Burkholderia gladioli</name>
    <name type="common">Pseudomonas marginata</name>
    <name type="synonym">Phytomonas marginata</name>
    <dbReference type="NCBI Taxonomy" id="28095"/>
    <lineage>
        <taxon>Bacteria</taxon>
        <taxon>Pseudomonadati</taxon>
        <taxon>Pseudomonadota</taxon>
        <taxon>Betaproteobacteria</taxon>
        <taxon>Burkholderiales</taxon>
        <taxon>Burkholderiaceae</taxon>
        <taxon>Burkholderia</taxon>
    </lineage>
</organism>
<proteinExistence type="predicted"/>
<evidence type="ECO:0008006" key="3">
    <source>
        <dbReference type="Google" id="ProtNLM"/>
    </source>
</evidence>
<dbReference type="InterPro" id="IPR003795">
    <property type="entry name" value="DUF192"/>
</dbReference>
<dbReference type="InterPro" id="IPR038695">
    <property type="entry name" value="Saro_0823-like_sf"/>
</dbReference>
<evidence type="ECO:0000313" key="2">
    <source>
        <dbReference type="Proteomes" id="UP000220629"/>
    </source>
</evidence>
<dbReference type="Proteomes" id="UP000220629">
    <property type="component" value="Unassembled WGS sequence"/>
</dbReference>
<protein>
    <recommendedName>
        <fullName evidence="3">DUF192 domain-containing protein</fullName>
    </recommendedName>
</protein>
<reference evidence="2" key="1">
    <citation type="submission" date="2017-09" db="EMBL/GenBank/DDBJ databases">
        <title>FDA dAtabase for Regulatory Grade micrObial Sequences (FDA-ARGOS): Supporting development and validation of Infectious Disease Dx tests.</title>
        <authorList>
            <person name="Minogue T."/>
            <person name="Wolcott M."/>
            <person name="Wasieloski L."/>
            <person name="Aguilar W."/>
            <person name="Moore D."/>
            <person name="Tallon L."/>
            <person name="Sadzewicz L."/>
            <person name="Ott S."/>
            <person name="Zhao X."/>
            <person name="Nagaraj S."/>
            <person name="Vavikolanu K."/>
            <person name="Aluvathingal J."/>
            <person name="Nadendla S."/>
            <person name="Sichtig H."/>
        </authorList>
    </citation>
    <scope>NUCLEOTIDE SEQUENCE [LARGE SCALE GENOMIC DNA]</scope>
    <source>
        <strain evidence="2">FDAARGOS_390</strain>
    </source>
</reference>
<dbReference type="PANTHER" id="PTHR37953">
    <property type="entry name" value="UPF0127 PROTEIN MJ1496"/>
    <property type="match status" value="1"/>
</dbReference>
<gene>
    <name evidence="1" type="ORF">CRM94_02795</name>
</gene>
<name>A0A2A7SC68_BURGA</name>
<dbReference type="Gene3D" id="2.60.120.1140">
    <property type="entry name" value="Protein of unknown function DUF192"/>
    <property type="match status" value="1"/>
</dbReference>
<comment type="caution">
    <text evidence="1">The sequence shown here is derived from an EMBL/GenBank/DDBJ whole genome shotgun (WGS) entry which is preliminary data.</text>
</comment>
<dbReference type="EMBL" id="PDDY01000001">
    <property type="protein sequence ID" value="PEH41171.1"/>
    <property type="molecule type" value="Genomic_DNA"/>
</dbReference>
<dbReference type="PANTHER" id="PTHR37953:SF1">
    <property type="entry name" value="UPF0127 PROTEIN MJ1496"/>
    <property type="match status" value="1"/>
</dbReference>
<dbReference type="RefSeq" id="WP_096752182.1">
    <property type="nucleotide sequence ID" value="NZ_CADEPO010000007.1"/>
</dbReference>